<evidence type="ECO:0008006" key="3">
    <source>
        <dbReference type="Google" id="ProtNLM"/>
    </source>
</evidence>
<protein>
    <recommendedName>
        <fullName evidence="3">DUF2550 family protein</fullName>
    </recommendedName>
</protein>
<keyword evidence="2" id="KW-1185">Reference proteome</keyword>
<sequence length="147" mass="16390">MTVVVVLLILLVVALVVCGLLAYRLQQLRSAGTPALLRDLPAEVDEGWRHGTVHYGDESLRYFRLSSLRPGPSRRFPRHSIEIVGRRCAAGSEGVILDGMTILHVREYHDDDEPSEYELALTPDGVTAFQAWLEAGAPQRSQRRRSA</sequence>
<proteinExistence type="predicted"/>
<reference evidence="1 2" key="1">
    <citation type="submission" date="2015-05" db="EMBL/GenBank/DDBJ databases">
        <title>Draft genome sequence of the bacterium Gordonia jacobaea a new member of the Gordonia genus.</title>
        <authorList>
            <person name="Jimenez-Galisteo G."/>
            <person name="Dominguez A."/>
            <person name="Munoz E."/>
            <person name="Vinas M."/>
        </authorList>
    </citation>
    <scope>NUCLEOTIDE SEQUENCE [LARGE SCALE GENOMIC DNA]</scope>
    <source>
        <strain evidence="2">mv1</strain>
    </source>
</reference>
<name>A0ABR5I6S3_9ACTN</name>
<evidence type="ECO:0000313" key="1">
    <source>
        <dbReference type="EMBL" id="KNA89371.1"/>
    </source>
</evidence>
<accession>A0ABR5I6S3</accession>
<evidence type="ECO:0000313" key="2">
    <source>
        <dbReference type="Proteomes" id="UP000037247"/>
    </source>
</evidence>
<dbReference type="Pfam" id="PF10739">
    <property type="entry name" value="DUF2550"/>
    <property type="match status" value="1"/>
</dbReference>
<dbReference type="Proteomes" id="UP000037247">
    <property type="component" value="Unassembled WGS sequence"/>
</dbReference>
<comment type="caution">
    <text evidence="1">The sequence shown here is derived from an EMBL/GenBank/DDBJ whole genome shotgun (WGS) entry which is preliminary data.</text>
</comment>
<dbReference type="EMBL" id="LDTZ01000026">
    <property type="protein sequence ID" value="KNA89371.1"/>
    <property type="molecule type" value="Genomic_DNA"/>
</dbReference>
<organism evidence="1 2">
    <name type="scientific">Gordonia jacobaea</name>
    <dbReference type="NCBI Taxonomy" id="122202"/>
    <lineage>
        <taxon>Bacteria</taxon>
        <taxon>Bacillati</taxon>
        <taxon>Actinomycetota</taxon>
        <taxon>Actinomycetes</taxon>
        <taxon>Mycobacteriales</taxon>
        <taxon>Gordoniaceae</taxon>
        <taxon>Gordonia</taxon>
    </lineage>
</organism>
<dbReference type="InterPro" id="IPR019675">
    <property type="entry name" value="DUF2550"/>
</dbReference>
<dbReference type="RefSeq" id="WP_049700973.1">
    <property type="nucleotide sequence ID" value="NZ_JAQDQF010000012.1"/>
</dbReference>
<gene>
    <name evidence="1" type="ORF">ABW18_21155</name>
</gene>